<dbReference type="InterPro" id="IPR051049">
    <property type="entry name" value="Dienelactone_hydrolase-like"/>
</dbReference>
<dbReference type="STRING" id="332999.SAMN04488511_10283"/>
<reference evidence="4" key="1">
    <citation type="submission" date="2016-10" db="EMBL/GenBank/DDBJ databases">
        <authorList>
            <person name="Varghese N."/>
            <person name="Submissions S."/>
        </authorList>
    </citation>
    <scope>NUCLEOTIDE SEQUENCE [LARGE SCALE GENOMIC DNA]</scope>
    <source>
        <strain evidence="4">DSM 18130</strain>
    </source>
</reference>
<dbReference type="GO" id="GO:0016787">
    <property type="term" value="F:hydrolase activity"/>
    <property type="evidence" value="ECO:0007669"/>
    <property type="project" value="InterPro"/>
</dbReference>
<feature type="domain" description="Dienelactone hydrolase" evidence="1">
    <location>
        <begin position="92"/>
        <end position="301"/>
    </location>
</feature>
<dbReference type="PANTHER" id="PTHR46623:SF6">
    <property type="entry name" value="ALPHA_BETA-HYDROLASES SUPERFAMILY PROTEIN"/>
    <property type="match status" value="1"/>
</dbReference>
<gene>
    <name evidence="3" type="ORF">SAMN04488511_10283</name>
</gene>
<dbReference type="Gene3D" id="3.40.50.1820">
    <property type="entry name" value="alpha/beta hydrolase"/>
    <property type="match status" value="1"/>
</dbReference>
<dbReference type="Pfam" id="PF01738">
    <property type="entry name" value="DLH"/>
    <property type="match status" value="1"/>
</dbReference>
<dbReference type="Pfam" id="PF23678">
    <property type="entry name" value="YqhI"/>
    <property type="match status" value="1"/>
</dbReference>
<keyword evidence="4" id="KW-1185">Reference proteome</keyword>
<dbReference type="InterPro" id="IPR057802">
    <property type="entry name" value="YqhI_dom"/>
</dbReference>
<dbReference type="InterPro" id="IPR029058">
    <property type="entry name" value="AB_hydrolase_fold"/>
</dbReference>
<dbReference type="PANTHER" id="PTHR46623">
    <property type="entry name" value="CARBOXYMETHYLENEBUTENOLIDASE-RELATED"/>
    <property type="match status" value="1"/>
</dbReference>
<feature type="domain" description="YqhI" evidence="2">
    <location>
        <begin position="15"/>
        <end position="47"/>
    </location>
</feature>
<dbReference type="InterPro" id="IPR002925">
    <property type="entry name" value="Dienelactn_hydro"/>
</dbReference>
<proteinExistence type="predicted"/>
<accession>A0A1I0SLX6</accession>
<name>A0A1I0SLX6_9SPHI</name>
<evidence type="ECO:0000259" key="2">
    <source>
        <dbReference type="Pfam" id="PF23678"/>
    </source>
</evidence>
<dbReference type="AlphaFoldDB" id="A0A1I0SLX6"/>
<dbReference type="EMBL" id="FOJM01000002">
    <property type="protein sequence ID" value="SFA40482.1"/>
    <property type="molecule type" value="Genomic_DNA"/>
</dbReference>
<evidence type="ECO:0000313" key="3">
    <source>
        <dbReference type="EMBL" id="SFA40482.1"/>
    </source>
</evidence>
<evidence type="ECO:0000313" key="4">
    <source>
        <dbReference type="Proteomes" id="UP000198836"/>
    </source>
</evidence>
<sequence>MRPKMSACFFILYSHKKNSKMDQKIINLYDEYTHSQLSRKDFIRKLSILAGSTALAMTILPMLENNYAAAAEFNSDDIEVENITYTGIESEMKAVLAKPKGKKNLGCVLVIHENRGLNPHIIDVTKRIAAEGFLALGVDAISPFGGTPADEDKGRELIGKLDPEKNLQNYLSGLDYLRNRKDGNGKVGCVGFCWGGGMANKLAINDPKLQAAVAYYGAQANAADVPKIKASLMLHYAGLDERINAGIPAYEQALKDNKINYKIYIYDGVNHAFNNNTSPTRYNEAAAKLAWSRTIDLFKHKLAVLTR</sequence>
<protein>
    <submittedName>
        <fullName evidence="3">Carboxymethylenebutenolidase</fullName>
    </submittedName>
</protein>
<dbReference type="SUPFAM" id="SSF53474">
    <property type="entry name" value="alpha/beta-Hydrolases"/>
    <property type="match status" value="1"/>
</dbReference>
<evidence type="ECO:0000259" key="1">
    <source>
        <dbReference type="Pfam" id="PF01738"/>
    </source>
</evidence>
<organism evidence="3 4">
    <name type="scientific">Pedobacter suwonensis</name>
    <dbReference type="NCBI Taxonomy" id="332999"/>
    <lineage>
        <taxon>Bacteria</taxon>
        <taxon>Pseudomonadati</taxon>
        <taxon>Bacteroidota</taxon>
        <taxon>Sphingobacteriia</taxon>
        <taxon>Sphingobacteriales</taxon>
        <taxon>Sphingobacteriaceae</taxon>
        <taxon>Pedobacter</taxon>
    </lineage>
</organism>
<dbReference type="Proteomes" id="UP000198836">
    <property type="component" value="Unassembled WGS sequence"/>
</dbReference>